<dbReference type="WBParaSite" id="ES5_v2.g8146.t1">
    <property type="protein sequence ID" value="ES5_v2.g8146.t1"/>
    <property type="gene ID" value="ES5_v2.g8146"/>
</dbReference>
<name>A0AC34GU87_9BILA</name>
<evidence type="ECO:0000313" key="1">
    <source>
        <dbReference type="Proteomes" id="UP000887579"/>
    </source>
</evidence>
<evidence type="ECO:0000313" key="2">
    <source>
        <dbReference type="WBParaSite" id="ES5_v2.g8146.t1"/>
    </source>
</evidence>
<organism evidence="1 2">
    <name type="scientific">Panagrolaimus sp. ES5</name>
    <dbReference type="NCBI Taxonomy" id="591445"/>
    <lineage>
        <taxon>Eukaryota</taxon>
        <taxon>Metazoa</taxon>
        <taxon>Ecdysozoa</taxon>
        <taxon>Nematoda</taxon>
        <taxon>Chromadorea</taxon>
        <taxon>Rhabditida</taxon>
        <taxon>Tylenchina</taxon>
        <taxon>Panagrolaimomorpha</taxon>
        <taxon>Panagrolaimoidea</taxon>
        <taxon>Panagrolaimidae</taxon>
        <taxon>Panagrolaimus</taxon>
    </lineage>
</organism>
<reference evidence="2" key="1">
    <citation type="submission" date="2022-11" db="UniProtKB">
        <authorList>
            <consortium name="WormBaseParasite"/>
        </authorList>
    </citation>
    <scope>IDENTIFICATION</scope>
</reference>
<dbReference type="Proteomes" id="UP000887579">
    <property type="component" value="Unplaced"/>
</dbReference>
<protein>
    <submittedName>
        <fullName evidence="2">Uncharacterized protein</fullName>
    </submittedName>
</protein>
<accession>A0AC34GU87</accession>
<proteinExistence type="predicted"/>
<sequence length="156" mass="17820">MAAEKSRKSSDEIVLARQPRPILQPFDRLRRFKRVKGYLKEYDGSRFAMLEVTENDYKTLCCNSSRIVLSEAQQLPKNDRLVKIFLRKNDDDEDGNKENVDKNDNQKSAPSSSSAKKILSKKVNFGPPSFAAPSPSTPRPQKRQNTFGLEQQQTDE</sequence>